<reference evidence="2" key="2">
    <citation type="submission" date="2021-01" db="EMBL/GenBank/DDBJ databases">
        <authorList>
            <person name="Schikora-Tamarit M.A."/>
        </authorList>
    </citation>
    <scope>NUCLEOTIDE SEQUENCE</scope>
    <source>
        <strain evidence="2">CBS6341</strain>
    </source>
</reference>
<reference evidence="2" key="1">
    <citation type="journal article" date="2021" name="Open Biol.">
        <title>Shared evolutionary footprints suggest mitochondrial oxidative damage underlies multiple complex I losses in fungi.</title>
        <authorList>
            <person name="Schikora-Tamarit M.A."/>
            <person name="Marcet-Houben M."/>
            <person name="Nosek J."/>
            <person name="Gabaldon T."/>
        </authorList>
    </citation>
    <scope>NUCLEOTIDE SEQUENCE</scope>
    <source>
        <strain evidence="2">CBS6341</strain>
    </source>
</reference>
<protein>
    <recommendedName>
        <fullName evidence="1">Beta-lactamase-related domain-containing protein</fullName>
    </recommendedName>
</protein>
<comment type="caution">
    <text evidence="2">The sequence shown here is derived from an EMBL/GenBank/DDBJ whole genome shotgun (WGS) entry which is preliminary data.</text>
</comment>
<organism evidence="2 3">
    <name type="scientific">Wickerhamomyces mucosus</name>
    <dbReference type="NCBI Taxonomy" id="1378264"/>
    <lineage>
        <taxon>Eukaryota</taxon>
        <taxon>Fungi</taxon>
        <taxon>Dikarya</taxon>
        <taxon>Ascomycota</taxon>
        <taxon>Saccharomycotina</taxon>
        <taxon>Saccharomycetes</taxon>
        <taxon>Phaffomycetales</taxon>
        <taxon>Wickerhamomycetaceae</taxon>
        <taxon>Wickerhamomyces</taxon>
    </lineage>
</organism>
<dbReference type="InterPro" id="IPR012338">
    <property type="entry name" value="Beta-lactam/transpept-like"/>
</dbReference>
<proteinExistence type="predicted"/>
<dbReference type="PANTHER" id="PTHR43283:SF3">
    <property type="entry name" value="BETA-LACTAMASE FAMILY PROTEIN (AFU_ORTHOLOGUE AFUA_5G07500)"/>
    <property type="match status" value="1"/>
</dbReference>
<dbReference type="EMBL" id="JAEUBF010000206">
    <property type="protein sequence ID" value="KAH3679894.1"/>
    <property type="molecule type" value="Genomic_DNA"/>
</dbReference>
<keyword evidence="3" id="KW-1185">Reference proteome</keyword>
<name>A0A9P8TIC0_9ASCO</name>
<accession>A0A9P8TIC0</accession>
<gene>
    <name evidence="2" type="ORF">WICMUC_000637</name>
</gene>
<dbReference type="OrthoDB" id="428260at2759"/>
<dbReference type="AlphaFoldDB" id="A0A9P8TIC0"/>
<sequence>MTPNPKLSKIGIQQIKSIIDDAVKDTSYGIPGLSVSISNTNGDDLLSYANGKIGSQSNDLITTDNIFWIASCTKLLATVAILQLVEQNKLKLDDSNHLENLIPELKKLPIISQNKDDGSLKLIKRSNNNNKITLRHLLTHTAGFGYQFFDETTFEYYSQFGIDEFQLTNETQFLIPLLFEPGSRFNYGLNIDVAGLALERVTGEKLGDYIKKHIYDPLGLKDSTFFPDEELLQKLVHLHERNLETDELIEKPHILLATKGYNSSQAIHSGGAGSFSKPRNYVQFLAAIINDGVSPITGNRILQKETVDSMFINQIPQFPDFGRQVLFAKRGISRSINDLYPQEGNPPQGWGLSFFINLTDLPTGRSAGSGFWCGISNVYYWFDRNKGIVGMIASQILPFPDPIVLKTWVEVETAVYSNLV</sequence>
<dbReference type="InterPro" id="IPR001466">
    <property type="entry name" value="Beta-lactam-related"/>
</dbReference>
<evidence type="ECO:0000313" key="3">
    <source>
        <dbReference type="Proteomes" id="UP000769528"/>
    </source>
</evidence>
<evidence type="ECO:0000313" key="2">
    <source>
        <dbReference type="EMBL" id="KAH3679894.1"/>
    </source>
</evidence>
<evidence type="ECO:0000259" key="1">
    <source>
        <dbReference type="Pfam" id="PF00144"/>
    </source>
</evidence>
<dbReference type="Gene3D" id="3.40.710.10">
    <property type="entry name" value="DD-peptidase/beta-lactamase superfamily"/>
    <property type="match status" value="1"/>
</dbReference>
<dbReference type="SUPFAM" id="SSF56601">
    <property type="entry name" value="beta-lactamase/transpeptidase-like"/>
    <property type="match status" value="1"/>
</dbReference>
<dbReference type="Pfam" id="PF00144">
    <property type="entry name" value="Beta-lactamase"/>
    <property type="match status" value="1"/>
</dbReference>
<dbReference type="InterPro" id="IPR050789">
    <property type="entry name" value="Diverse_Enzym_Activities"/>
</dbReference>
<feature type="domain" description="Beta-lactamase-related" evidence="1">
    <location>
        <begin position="22"/>
        <end position="399"/>
    </location>
</feature>
<dbReference type="Proteomes" id="UP000769528">
    <property type="component" value="Unassembled WGS sequence"/>
</dbReference>
<dbReference type="PANTHER" id="PTHR43283">
    <property type="entry name" value="BETA-LACTAMASE-RELATED"/>
    <property type="match status" value="1"/>
</dbReference>